<dbReference type="Proteomes" id="UP000301309">
    <property type="component" value="Unassembled WGS sequence"/>
</dbReference>
<evidence type="ECO:0000313" key="3">
    <source>
        <dbReference type="Proteomes" id="UP000301309"/>
    </source>
</evidence>
<dbReference type="EMBL" id="BJHW01000001">
    <property type="protein sequence ID" value="GDY49852.1"/>
    <property type="molecule type" value="Genomic_DNA"/>
</dbReference>
<comment type="caution">
    <text evidence="2">The sequence shown here is derived from an EMBL/GenBank/DDBJ whole genome shotgun (WGS) entry which is preliminary data.</text>
</comment>
<protein>
    <submittedName>
        <fullName evidence="2">Uncharacterized protein</fullName>
    </submittedName>
</protein>
<name>A0A4D4KMK0_STRVO</name>
<gene>
    <name evidence="2" type="ORF">SVIO_004750</name>
</gene>
<feature type="compositionally biased region" description="Low complexity" evidence="1">
    <location>
        <begin position="77"/>
        <end position="93"/>
    </location>
</feature>
<feature type="region of interest" description="Disordered" evidence="1">
    <location>
        <begin position="75"/>
        <end position="120"/>
    </location>
</feature>
<accession>A0A4D4KMK0</accession>
<organism evidence="2 3">
    <name type="scientific">Streptomyces violaceusniger</name>
    <dbReference type="NCBI Taxonomy" id="68280"/>
    <lineage>
        <taxon>Bacteria</taxon>
        <taxon>Bacillati</taxon>
        <taxon>Actinomycetota</taxon>
        <taxon>Actinomycetes</taxon>
        <taxon>Kitasatosporales</taxon>
        <taxon>Streptomycetaceae</taxon>
        <taxon>Streptomyces</taxon>
        <taxon>Streptomyces violaceusniger group</taxon>
    </lineage>
</organism>
<dbReference type="AlphaFoldDB" id="A0A4D4KMK0"/>
<proteinExistence type="predicted"/>
<sequence>MSRRPTRLVGAVDPAAGRGCVQGAVDAACGQCGSGGSWSTKRPQTNAAIHSYTVAFPATSAIFAADAVSCGVIPRTGNPKPAGPAGPASGGWPRLNDDGPGPGASPFALPSICATDKRNG</sequence>
<evidence type="ECO:0000256" key="1">
    <source>
        <dbReference type="SAM" id="MobiDB-lite"/>
    </source>
</evidence>
<dbReference type="RefSeq" id="WP_162001684.1">
    <property type="nucleotide sequence ID" value="NZ_BAAASO010000030.1"/>
</dbReference>
<evidence type="ECO:0000313" key="2">
    <source>
        <dbReference type="EMBL" id="GDY49852.1"/>
    </source>
</evidence>
<reference evidence="2 3" key="1">
    <citation type="journal article" date="2020" name="Int. J. Syst. Evol. Microbiol.">
        <title>Reclassification of Streptomyces castelarensis and Streptomyces sporoclivatus as later heterotypic synonyms of Streptomyces antimycoticus.</title>
        <authorList>
            <person name="Komaki H."/>
            <person name="Tamura T."/>
        </authorList>
    </citation>
    <scope>NUCLEOTIDE SEQUENCE [LARGE SCALE GENOMIC DNA]</scope>
    <source>
        <strain evidence="2 3">NBRC 13459</strain>
    </source>
</reference>
<keyword evidence="3" id="KW-1185">Reference proteome</keyword>